<evidence type="ECO:0000256" key="5">
    <source>
        <dbReference type="ARBA" id="ARBA00022603"/>
    </source>
</evidence>
<dbReference type="GO" id="GO:0140944">
    <property type="term" value="F:histone H4K20 monomethyltransferase activity"/>
    <property type="evidence" value="ECO:0007669"/>
    <property type="project" value="UniProtKB-EC"/>
</dbReference>
<keyword evidence="4" id="KW-0158">Chromosome</keyword>
<keyword evidence="7" id="KW-0949">S-adenosyl-L-methionine</keyword>
<evidence type="ECO:0000256" key="1">
    <source>
        <dbReference type="ARBA" id="ARBA00004123"/>
    </source>
</evidence>
<dbReference type="PROSITE" id="PS51571">
    <property type="entry name" value="SAM_MT43_PR_SET"/>
    <property type="match status" value="1"/>
</dbReference>
<protein>
    <recommendedName>
        <fullName evidence="3">[histone H4]-lysine(20) N-methyltransferase</fullName>
        <ecNumber evidence="3">2.1.1.361</ecNumber>
    </recommendedName>
</protein>
<keyword evidence="11" id="KW-0539">Nucleus</keyword>
<dbReference type="GO" id="GO:0032259">
    <property type="term" value="P:methylation"/>
    <property type="evidence" value="ECO:0007669"/>
    <property type="project" value="UniProtKB-KW"/>
</dbReference>
<sequence length="199" mass="23716">MSSRNNNRITKNKIKKDKLNDNHKLTEYFSVRRSTRRTAEQLKFEENEKIRSLIETGYYEDYLRIYETEEKGRGIKAGRRFKKDDFVVEYRGEILTAAEGKKREQEYAQNSLIGSYMYFFEHRNQRFCVDATAESQYKGRLVNHSFLKPNLKSRVVELPNSIHLCLFAKRDIDIGEELVYDYGERRTNAIAYNPWLKQS</sequence>
<dbReference type="EC" id="2.1.1.361" evidence="3"/>
<dbReference type="CDD" id="cd10528">
    <property type="entry name" value="SET_SETD8"/>
    <property type="match status" value="1"/>
</dbReference>
<dbReference type="GO" id="GO:0006357">
    <property type="term" value="P:regulation of transcription by RNA polymerase II"/>
    <property type="evidence" value="ECO:0007669"/>
    <property type="project" value="TreeGrafter"/>
</dbReference>
<dbReference type="InterPro" id="IPR016858">
    <property type="entry name" value="KMT5A-like"/>
</dbReference>
<evidence type="ECO:0000256" key="12">
    <source>
        <dbReference type="ARBA" id="ARBA00047784"/>
    </source>
</evidence>
<reference evidence="14" key="1">
    <citation type="submission" date="2020-09" db="EMBL/GenBank/DDBJ databases">
        <authorList>
            <person name="Kikuchi T."/>
        </authorList>
    </citation>
    <scope>NUCLEOTIDE SEQUENCE</scope>
    <source>
        <strain evidence="14">SH1</strain>
    </source>
</reference>
<evidence type="ECO:0000259" key="13">
    <source>
        <dbReference type="PROSITE" id="PS50280"/>
    </source>
</evidence>
<evidence type="ECO:0000313" key="15">
    <source>
        <dbReference type="Proteomes" id="UP000614601"/>
    </source>
</evidence>
<feature type="domain" description="SET" evidence="13">
    <location>
        <begin position="61"/>
        <end position="183"/>
    </location>
</feature>
<evidence type="ECO:0000313" key="14">
    <source>
        <dbReference type="EMBL" id="CAD5215342.1"/>
    </source>
</evidence>
<accession>A0A811KIK5</accession>
<comment type="catalytic activity">
    <reaction evidence="12">
        <text>L-lysyl(20)-[histone H4] + S-adenosyl-L-methionine = N(6)-methyl-L-lysyl(20)-[histone H4] + S-adenosyl-L-homocysteine + H(+)</text>
        <dbReference type="Rhea" id="RHEA:60344"/>
        <dbReference type="Rhea" id="RHEA-COMP:15554"/>
        <dbReference type="Rhea" id="RHEA-COMP:15555"/>
        <dbReference type="ChEBI" id="CHEBI:15378"/>
        <dbReference type="ChEBI" id="CHEBI:29969"/>
        <dbReference type="ChEBI" id="CHEBI:57856"/>
        <dbReference type="ChEBI" id="CHEBI:59789"/>
        <dbReference type="ChEBI" id="CHEBI:61929"/>
        <dbReference type="EC" id="2.1.1.361"/>
    </reaction>
</comment>
<dbReference type="GO" id="GO:0043516">
    <property type="term" value="P:regulation of DNA damage response, signal transduction by p53 class mediator"/>
    <property type="evidence" value="ECO:0007669"/>
    <property type="project" value="TreeGrafter"/>
</dbReference>
<dbReference type="InterPro" id="IPR047266">
    <property type="entry name" value="KMT5A-like_SET"/>
</dbReference>
<proteinExistence type="predicted"/>
<dbReference type="SUPFAM" id="SSF82199">
    <property type="entry name" value="SET domain"/>
    <property type="match status" value="1"/>
</dbReference>
<dbReference type="EMBL" id="CAJFDH010000003">
    <property type="protein sequence ID" value="CAD5215342.1"/>
    <property type="molecule type" value="Genomic_DNA"/>
</dbReference>
<dbReference type="SMART" id="SM00317">
    <property type="entry name" value="SET"/>
    <property type="match status" value="1"/>
</dbReference>
<dbReference type="InterPro" id="IPR046341">
    <property type="entry name" value="SET_dom_sf"/>
</dbReference>
<evidence type="ECO:0000256" key="3">
    <source>
        <dbReference type="ARBA" id="ARBA00012187"/>
    </source>
</evidence>
<dbReference type="InterPro" id="IPR051760">
    <property type="entry name" value="KMT5A"/>
</dbReference>
<evidence type="ECO:0000256" key="2">
    <source>
        <dbReference type="ARBA" id="ARBA00004286"/>
    </source>
</evidence>
<dbReference type="OrthoDB" id="5560686at2759"/>
<dbReference type="Proteomes" id="UP000783686">
    <property type="component" value="Unassembled WGS sequence"/>
</dbReference>
<gene>
    <name evidence="14" type="ORF">BOKJ2_LOCUS6045</name>
</gene>
<evidence type="ECO:0000256" key="7">
    <source>
        <dbReference type="ARBA" id="ARBA00022691"/>
    </source>
</evidence>
<keyword evidence="6" id="KW-0808">Transferase</keyword>
<evidence type="ECO:0000256" key="4">
    <source>
        <dbReference type="ARBA" id="ARBA00022454"/>
    </source>
</evidence>
<keyword evidence="8" id="KW-0156">Chromatin regulator</keyword>
<evidence type="ECO:0000256" key="9">
    <source>
        <dbReference type="ARBA" id="ARBA00023015"/>
    </source>
</evidence>
<dbReference type="GO" id="GO:0005700">
    <property type="term" value="C:polytene chromosome"/>
    <property type="evidence" value="ECO:0007669"/>
    <property type="project" value="TreeGrafter"/>
</dbReference>
<organism evidence="14 15">
    <name type="scientific">Bursaphelenchus okinawaensis</name>
    <dbReference type="NCBI Taxonomy" id="465554"/>
    <lineage>
        <taxon>Eukaryota</taxon>
        <taxon>Metazoa</taxon>
        <taxon>Ecdysozoa</taxon>
        <taxon>Nematoda</taxon>
        <taxon>Chromadorea</taxon>
        <taxon>Rhabditida</taxon>
        <taxon>Tylenchina</taxon>
        <taxon>Tylenchomorpha</taxon>
        <taxon>Aphelenchoidea</taxon>
        <taxon>Aphelenchoididae</taxon>
        <taxon>Bursaphelenchus</taxon>
    </lineage>
</organism>
<evidence type="ECO:0000256" key="8">
    <source>
        <dbReference type="ARBA" id="ARBA00022853"/>
    </source>
</evidence>
<dbReference type="AlphaFoldDB" id="A0A811KIK5"/>
<dbReference type="Pfam" id="PF00856">
    <property type="entry name" value="SET"/>
    <property type="match status" value="1"/>
</dbReference>
<comment type="caution">
    <text evidence="14">The sequence shown here is derived from an EMBL/GenBank/DDBJ whole genome shotgun (WGS) entry which is preliminary data.</text>
</comment>
<keyword evidence="10" id="KW-0804">Transcription</keyword>
<keyword evidence="9" id="KW-0805">Transcription regulation</keyword>
<dbReference type="PANTHER" id="PTHR46167:SF1">
    <property type="entry name" value="N-LYSINE METHYLTRANSFERASE KMT5A"/>
    <property type="match status" value="1"/>
</dbReference>
<evidence type="ECO:0000256" key="11">
    <source>
        <dbReference type="ARBA" id="ARBA00023242"/>
    </source>
</evidence>
<dbReference type="EMBL" id="CAJFCW020000003">
    <property type="protein sequence ID" value="CAG9103892.1"/>
    <property type="molecule type" value="Genomic_DNA"/>
</dbReference>
<keyword evidence="15" id="KW-1185">Reference proteome</keyword>
<dbReference type="GO" id="GO:0005634">
    <property type="term" value="C:nucleus"/>
    <property type="evidence" value="ECO:0007669"/>
    <property type="project" value="UniProtKB-SubCell"/>
</dbReference>
<dbReference type="InterPro" id="IPR001214">
    <property type="entry name" value="SET_dom"/>
</dbReference>
<dbReference type="Gene3D" id="2.170.270.10">
    <property type="entry name" value="SET domain"/>
    <property type="match status" value="1"/>
</dbReference>
<keyword evidence="5" id="KW-0489">Methyltransferase</keyword>
<dbReference type="PANTHER" id="PTHR46167">
    <property type="entry name" value="N-LYSINE METHYLTRANSFERASE KMT5A"/>
    <property type="match status" value="1"/>
</dbReference>
<dbReference type="Proteomes" id="UP000614601">
    <property type="component" value="Unassembled WGS sequence"/>
</dbReference>
<name>A0A811KIK5_9BILA</name>
<comment type="subcellular location">
    <subcellularLocation>
        <location evidence="2">Chromosome</location>
    </subcellularLocation>
    <subcellularLocation>
        <location evidence="1">Nucleus</location>
    </subcellularLocation>
</comment>
<evidence type="ECO:0000256" key="6">
    <source>
        <dbReference type="ARBA" id="ARBA00022679"/>
    </source>
</evidence>
<evidence type="ECO:0000256" key="10">
    <source>
        <dbReference type="ARBA" id="ARBA00023163"/>
    </source>
</evidence>
<dbReference type="PROSITE" id="PS50280">
    <property type="entry name" value="SET"/>
    <property type="match status" value="1"/>
</dbReference>